<feature type="compositionally biased region" description="Low complexity" evidence="8">
    <location>
        <begin position="1191"/>
        <end position="1202"/>
    </location>
</feature>
<dbReference type="Gene3D" id="1.10.510.10">
    <property type="entry name" value="Transferase(Phosphotransferase) domain 1"/>
    <property type="match status" value="1"/>
</dbReference>
<feature type="domain" description="Protein kinase" evidence="9">
    <location>
        <begin position="98"/>
        <end position="380"/>
    </location>
</feature>
<name>A0A9P7GL34_9AGAR</name>
<dbReference type="GO" id="GO:0035556">
    <property type="term" value="P:intracellular signal transduction"/>
    <property type="evidence" value="ECO:0007669"/>
    <property type="project" value="TreeGrafter"/>
</dbReference>
<feature type="compositionally biased region" description="Low complexity" evidence="8">
    <location>
        <begin position="82"/>
        <end position="93"/>
    </location>
</feature>
<dbReference type="InterPro" id="IPR028375">
    <property type="entry name" value="KA1/Ssp2_C"/>
</dbReference>
<dbReference type="OrthoDB" id="193931at2759"/>
<comment type="similarity">
    <text evidence="1">Belongs to the protein kinase superfamily. CAMK Ser/Thr protein kinase family. NIM1 subfamily.</text>
</comment>
<evidence type="ECO:0000256" key="1">
    <source>
        <dbReference type="ARBA" id="ARBA00010791"/>
    </source>
</evidence>
<evidence type="ECO:0000256" key="7">
    <source>
        <dbReference type="PROSITE-ProRule" id="PRU10141"/>
    </source>
</evidence>
<dbReference type="GO" id="GO:0004674">
    <property type="term" value="F:protein serine/threonine kinase activity"/>
    <property type="evidence" value="ECO:0007669"/>
    <property type="project" value="UniProtKB-KW"/>
</dbReference>
<feature type="compositionally biased region" description="Polar residues" evidence="8">
    <location>
        <begin position="816"/>
        <end position="828"/>
    </location>
</feature>
<keyword evidence="11" id="KW-1185">Reference proteome</keyword>
<dbReference type="PROSITE" id="PS50011">
    <property type="entry name" value="PROTEIN_KINASE_DOM"/>
    <property type="match status" value="1"/>
</dbReference>
<dbReference type="InterPro" id="IPR017441">
    <property type="entry name" value="Protein_kinase_ATP_BS"/>
</dbReference>
<keyword evidence="4 7" id="KW-0547">Nucleotide-binding</keyword>
<feature type="region of interest" description="Disordered" evidence="8">
    <location>
        <begin position="447"/>
        <end position="513"/>
    </location>
</feature>
<dbReference type="FunFam" id="1.10.510.10:FF:000571">
    <property type="entry name" value="Maternal embryonic leucine zipper kinase"/>
    <property type="match status" value="1"/>
</dbReference>
<feature type="compositionally biased region" description="Basic and acidic residues" evidence="8">
    <location>
        <begin position="991"/>
        <end position="1009"/>
    </location>
</feature>
<dbReference type="GO" id="GO:0000226">
    <property type="term" value="P:microtubule cytoskeleton organization"/>
    <property type="evidence" value="ECO:0007669"/>
    <property type="project" value="TreeGrafter"/>
</dbReference>
<dbReference type="InterPro" id="IPR011009">
    <property type="entry name" value="Kinase-like_dom_sf"/>
</dbReference>
<dbReference type="SMART" id="SM00220">
    <property type="entry name" value="S_TKc"/>
    <property type="match status" value="1"/>
</dbReference>
<dbReference type="EMBL" id="JABCKI010000431">
    <property type="protein sequence ID" value="KAG5650508.1"/>
    <property type="molecule type" value="Genomic_DNA"/>
</dbReference>
<keyword evidence="3" id="KW-0808">Transferase</keyword>
<feature type="binding site" evidence="7">
    <location>
        <position position="127"/>
    </location>
    <ligand>
        <name>ATP</name>
        <dbReference type="ChEBI" id="CHEBI:30616"/>
    </ligand>
</feature>
<evidence type="ECO:0000256" key="3">
    <source>
        <dbReference type="ARBA" id="ARBA00022679"/>
    </source>
</evidence>
<feature type="region of interest" description="Disordered" evidence="8">
    <location>
        <begin position="801"/>
        <end position="1009"/>
    </location>
</feature>
<feature type="compositionally biased region" description="Basic and acidic residues" evidence="8">
    <location>
        <begin position="1113"/>
        <end position="1138"/>
    </location>
</feature>
<evidence type="ECO:0000256" key="8">
    <source>
        <dbReference type="SAM" id="MobiDB-lite"/>
    </source>
</evidence>
<dbReference type="Pfam" id="PF00069">
    <property type="entry name" value="Pkinase"/>
    <property type="match status" value="1"/>
</dbReference>
<dbReference type="CDD" id="cd14077">
    <property type="entry name" value="STKc_Kin1_2"/>
    <property type="match status" value="1"/>
</dbReference>
<feature type="compositionally biased region" description="Basic and acidic residues" evidence="8">
    <location>
        <begin position="610"/>
        <end position="644"/>
    </location>
</feature>
<feature type="compositionally biased region" description="Polar residues" evidence="8">
    <location>
        <begin position="1069"/>
        <end position="1093"/>
    </location>
</feature>
<comment type="caution">
    <text evidence="10">The sequence shown here is derived from an EMBL/GenBank/DDBJ whole genome shotgun (WGS) entry which is preliminary data.</text>
</comment>
<dbReference type="Proteomes" id="UP000717328">
    <property type="component" value="Unassembled WGS sequence"/>
</dbReference>
<dbReference type="PANTHER" id="PTHR24346:SF82">
    <property type="entry name" value="KP78A-RELATED"/>
    <property type="match status" value="1"/>
</dbReference>
<evidence type="ECO:0000259" key="9">
    <source>
        <dbReference type="PROSITE" id="PS50011"/>
    </source>
</evidence>
<reference evidence="10" key="2">
    <citation type="submission" date="2021-10" db="EMBL/GenBank/DDBJ databases">
        <title>Phylogenomics reveals ancestral predisposition of the termite-cultivated fungus Termitomyces towards a domesticated lifestyle.</title>
        <authorList>
            <person name="Auxier B."/>
            <person name="Grum-Grzhimaylo A."/>
            <person name="Cardenas M.E."/>
            <person name="Lodge J.D."/>
            <person name="Laessoe T."/>
            <person name="Pedersen O."/>
            <person name="Smith M.E."/>
            <person name="Kuyper T.W."/>
            <person name="Franco-Molano E.A."/>
            <person name="Baroni T.J."/>
            <person name="Aanen D.K."/>
        </authorList>
    </citation>
    <scope>NUCLEOTIDE SEQUENCE</scope>
    <source>
        <strain evidence="10">D49</strain>
    </source>
</reference>
<dbReference type="SUPFAM" id="SSF103243">
    <property type="entry name" value="KA1-like"/>
    <property type="match status" value="1"/>
</dbReference>
<feature type="compositionally biased region" description="Polar residues" evidence="8">
    <location>
        <begin position="530"/>
        <end position="542"/>
    </location>
</feature>
<feature type="region of interest" description="Disordered" evidence="8">
    <location>
        <begin position="1069"/>
        <end position="1234"/>
    </location>
</feature>
<feature type="region of interest" description="Disordered" evidence="8">
    <location>
        <begin position="1263"/>
        <end position="1282"/>
    </location>
</feature>
<keyword evidence="2" id="KW-0723">Serine/threonine-protein kinase</keyword>
<evidence type="ECO:0000313" key="11">
    <source>
        <dbReference type="Proteomes" id="UP000717328"/>
    </source>
</evidence>
<feature type="compositionally biased region" description="Low complexity" evidence="8">
    <location>
        <begin position="1140"/>
        <end position="1162"/>
    </location>
</feature>
<protein>
    <recommendedName>
        <fullName evidence="9">Protein kinase domain-containing protein</fullName>
    </recommendedName>
</protein>
<evidence type="ECO:0000256" key="4">
    <source>
        <dbReference type="ARBA" id="ARBA00022741"/>
    </source>
</evidence>
<dbReference type="InterPro" id="IPR000719">
    <property type="entry name" value="Prot_kinase_dom"/>
</dbReference>
<dbReference type="PROSITE" id="PS00107">
    <property type="entry name" value="PROTEIN_KINASE_ATP"/>
    <property type="match status" value="1"/>
</dbReference>
<evidence type="ECO:0000313" key="10">
    <source>
        <dbReference type="EMBL" id="KAG5650508.1"/>
    </source>
</evidence>
<proteinExistence type="inferred from homology"/>
<evidence type="ECO:0000256" key="2">
    <source>
        <dbReference type="ARBA" id="ARBA00022527"/>
    </source>
</evidence>
<evidence type="ECO:0000256" key="6">
    <source>
        <dbReference type="ARBA" id="ARBA00022840"/>
    </source>
</evidence>
<dbReference type="Gene3D" id="3.30.310.80">
    <property type="entry name" value="Kinase associated domain 1, KA1"/>
    <property type="match status" value="1"/>
</dbReference>
<dbReference type="SUPFAM" id="SSF56112">
    <property type="entry name" value="Protein kinase-like (PK-like)"/>
    <property type="match status" value="1"/>
</dbReference>
<feature type="compositionally biased region" description="Basic and acidic residues" evidence="8">
    <location>
        <begin position="969"/>
        <end position="980"/>
    </location>
</feature>
<dbReference type="GO" id="GO:0005737">
    <property type="term" value="C:cytoplasm"/>
    <property type="evidence" value="ECO:0007669"/>
    <property type="project" value="TreeGrafter"/>
</dbReference>
<feature type="region of interest" description="Disordered" evidence="8">
    <location>
        <begin position="1"/>
        <end position="97"/>
    </location>
</feature>
<feature type="compositionally biased region" description="Polar residues" evidence="8">
    <location>
        <begin position="455"/>
        <end position="469"/>
    </location>
</feature>
<dbReference type="GO" id="GO:0005524">
    <property type="term" value="F:ATP binding"/>
    <property type="evidence" value="ECO:0007669"/>
    <property type="project" value="UniProtKB-UniRule"/>
</dbReference>
<dbReference type="PANTHER" id="PTHR24346">
    <property type="entry name" value="MAP/MICROTUBULE AFFINITY-REGULATING KINASE"/>
    <property type="match status" value="1"/>
</dbReference>
<feature type="compositionally biased region" description="Polar residues" evidence="8">
    <location>
        <begin position="1170"/>
        <end position="1182"/>
    </location>
</feature>
<feature type="compositionally biased region" description="Polar residues" evidence="8">
    <location>
        <begin position="892"/>
        <end position="902"/>
    </location>
</feature>
<reference evidence="10" key="1">
    <citation type="submission" date="2021-02" db="EMBL/GenBank/DDBJ databases">
        <authorList>
            <person name="Nieuwenhuis M."/>
            <person name="Van De Peppel L.J.J."/>
        </authorList>
    </citation>
    <scope>NUCLEOTIDE SEQUENCE</scope>
    <source>
        <strain evidence="10">D49</strain>
    </source>
</reference>
<sequence length="1315" mass="142733">MSSFPPSSSPPLKQVPENGEHTAQHSEQPPPAVPRSNTNPHKPRPLSMPPPISHNATPTQTPSSSDRDRSRDVTPSRRTRDPSSSSRPSRSNRILGDYTLSKTLGAGSMGKVKLATHNITGEKLAVKILPRTHPGAPTTPESAKQATKDASKEIRTLREAALSMLLHHPYICGMREMIVHQHHYYMVFEYVNGGQMLDYIIAHGRLRERVARKFARQIGSALSYCHNNNVVHRVDLKIENILISQTGNIKIIDFGLSNLFDPVSRLSTFCGSLYFAAPELLNAKVYTGPEVDVWSFGVVLYVLVCGKVPFDDQSMPALHAKIKRGLVEYPVWLSGGEYILFEREMESKQLVECKNLLSRMLVTTPSQRAPLSEVMSHPWMTRGFSGAPDVHMLHREPLRADEIDRAVIRGMQGFEFGTEDEIESRLRTVLVSEPYRRAVAEWERRRGGGLGLNGHSSNYRDSQSQYSANGGNGSWGGERSQSSLALSFDGASTTTSARDPPTTPSKKSSSGHAKRFSGFDFYRRKLFAPSTSSQPLTDSRISLSGPGGGVGEGDPTAGFHPLVSMYYLAREKLERERVYGPGVFASSQLSVMDSGTVPGPPGASAVGANGEDKDRDGDKDTKEREKEIRDKEPVPAPSPKDKADYSMPLPRLPAPETSHYSGMSYDTTNTTPMPSPASPAFPHHTAQPRARDLGLPPPSPSTGTGTGTGAGGIRAPPASTHRRSHSMSQRPTVLSRGWGGMFGGSTRGGADHGSGGVHISDHGAPVRIDGASWGVAPAVPRTAGPEMVTFAERIEQGVLREEREREEQEEKEPEQTPAQSGGALSTGATLVRKFGSLLVGGSGSEGSRRGQGSIGRRAGRLSPRPSTDVARENSVDENGVMKGKESLDSARSGGQKSLSQPVGSVHRRAATILDPQGRATRHSRRSSTGAALMGNQDSGGTGTFGRHRRPSTGFSTGGRPLVDRLFIGRGEEDMRERRDEEDVTGPKSAIVRHDREVEENFKEEDERHHNEKDFKPVFLKGLFSVATTSTKPPPIIKEDIRRVLDRMQVQYRETKGGFECIHLPSIDMSSVDPNSLRQQGHHQQQTATSTSSGEPIGHRPSIVKKASKLSFGMKRDKGKDREPSISIDKSRTNGEHSGRPSGATTLTTTPSGSSSFFNVPSSHTAVPEHQQIQNGVTPSNEIDVTPPSPSTPTGTGSSTRTTKVLPPIPRDFVPSARAPSPLTARSPSPLPTAEVDSDVFESMGNNTLSVRFEINIVKETYRKNSMSSQPSNDVSSNETSKSVFKKRQPYFGMTGTQLNIWVTVACTTAMTLFGA</sequence>
<feature type="compositionally biased region" description="Polar residues" evidence="8">
    <location>
        <begin position="658"/>
        <end position="672"/>
    </location>
</feature>
<feature type="region of interest" description="Disordered" evidence="8">
    <location>
        <begin position="591"/>
        <end position="738"/>
    </location>
</feature>
<gene>
    <name evidence="10" type="ORF">H0H81_011998</name>
</gene>
<feature type="compositionally biased region" description="Basic and acidic residues" evidence="8">
    <location>
        <begin position="65"/>
        <end position="81"/>
    </location>
</feature>
<organism evidence="10 11">
    <name type="scientific">Sphagnurus paluster</name>
    <dbReference type="NCBI Taxonomy" id="117069"/>
    <lineage>
        <taxon>Eukaryota</taxon>
        <taxon>Fungi</taxon>
        <taxon>Dikarya</taxon>
        <taxon>Basidiomycota</taxon>
        <taxon>Agaricomycotina</taxon>
        <taxon>Agaricomycetes</taxon>
        <taxon>Agaricomycetidae</taxon>
        <taxon>Agaricales</taxon>
        <taxon>Tricholomatineae</taxon>
        <taxon>Lyophyllaceae</taxon>
        <taxon>Sphagnurus</taxon>
    </lineage>
</organism>
<feature type="region of interest" description="Disordered" evidence="8">
    <location>
        <begin position="530"/>
        <end position="556"/>
    </location>
</feature>
<accession>A0A9P7GL34</accession>
<evidence type="ECO:0000256" key="5">
    <source>
        <dbReference type="ARBA" id="ARBA00022777"/>
    </source>
</evidence>
<keyword evidence="6 7" id="KW-0067">ATP-binding</keyword>
<keyword evidence="5" id="KW-0418">Kinase</keyword>
<feature type="region of interest" description="Disordered" evidence="8">
    <location>
        <begin position="130"/>
        <end position="151"/>
    </location>
</feature>
<feature type="compositionally biased region" description="Polar residues" evidence="8">
    <location>
        <begin position="479"/>
        <end position="497"/>
    </location>
</feature>